<dbReference type="EMBL" id="JACHJQ010000005">
    <property type="protein sequence ID" value="MBB4908857.1"/>
    <property type="molecule type" value="Genomic_DNA"/>
</dbReference>
<name>A0A7W7Q8D5_9PSEU</name>
<dbReference type="Proteomes" id="UP000520767">
    <property type="component" value="Unassembled WGS sequence"/>
</dbReference>
<keyword evidence="3" id="KW-1185">Reference proteome</keyword>
<evidence type="ECO:0000313" key="2">
    <source>
        <dbReference type="EMBL" id="MBB4908857.1"/>
    </source>
</evidence>
<accession>A0A7W7Q8D5</accession>
<feature type="compositionally biased region" description="Basic and acidic residues" evidence="1">
    <location>
        <begin position="42"/>
        <end position="51"/>
    </location>
</feature>
<sequence length="91" mass="10064">MRRGSSPSHRRRAKAWRSHSDTRRPVHRATHRQRGATVHPVLDARTRRTGIDRGLPLAATGPANLCDPLSARPSPPRSGSYRPSGGRWSPS</sequence>
<evidence type="ECO:0000313" key="3">
    <source>
        <dbReference type="Proteomes" id="UP000520767"/>
    </source>
</evidence>
<comment type="caution">
    <text evidence="2">The sequence shown here is derived from an EMBL/GenBank/DDBJ whole genome shotgun (WGS) entry which is preliminary data.</text>
</comment>
<protein>
    <submittedName>
        <fullName evidence="2">Uncharacterized protein</fullName>
    </submittedName>
</protein>
<feature type="compositionally biased region" description="Low complexity" evidence="1">
    <location>
        <begin position="68"/>
        <end position="91"/>
    </location>
</feature>
<feature type="compositionally biased region" description="Basic residues" evidence="1">
    <location>
        <begin position="25"/>
        <end position="34"/>
    </location>
</feature>
<proteinExistence type="predicted"/>
<evidence type="ECO:0000256" key="1">
    <source>
        <dbReference type="SAM" id="MobiDB-lite"/>
    </source>
</evidence>
<gene>
    <name evidence="2" type="ORF">FHR82_005110</name>
</gene>
<organism evidence="2 3">
    <name type="scientific">Actinophytocola algeriensis</name>
    <dbReference type="NCBI Taxonomy" id="1768010"/>
    <lineage>
        <taxon>Bacteria</taxon>
        <taxon>Bacillati</taxon>
        <taxon>Actinomycetota</taxon>
        <taxon>Actinomycetes</taxon>
        <taxon>Pseudonocardiales</taxon>
        <taxon>Pseudonocardiaceae</taxon>
    </lineage>
</organism>
<feature type="compositionally biased region" description="Basic residues" evidence="1">
    <location>
        <begin position="1"/>
        <end position="17"/>
    </location>
</feature>
<reference evidence="2 3" key="1">
    <citation type="submission" date="2020-08" db="EMBL/GenBank/DDBJ databases">
        <title>Genomic Encyclopedia of Type Strains, Phase III (KMG-III): the genomes of soil and plant-associated and newly described type strains.</title>
        <authorList>
            <person name="Whitman W."/>
        </authorList>
    </citation>
    <scope>NUCLEOTIDE SEQUENCE [LARGE SCALE GENOMIC DNA]</scope>
    <source>
        <strain evidence="2 3">CECT 8960</strain>
    </source>
</reference>
<feature type="region of interest" description="Disordered" evidence="1">
    <location>
        <begin position="1"/>
        <end position="91"/>
    </location>
</feature>
<dbReference type="AlphaFoldDB" id="A0A7W7Q8D5"/>